<feature type="non-terminal residue" evidence="11">
    <location>
        <position position="56"/>
    </location>
</feature>
<accession>A0A7L1UCA5</accession>
<reference evidence="11 12" key="1">
    <citation type="submission" date="2019-09" db="EMBL/GenBank/DDBJ databases">
        <title>Bird 10,000 Genomes (B10K) Project - Family phase.</title>
        <authorList>
            <person name="Zhang G."/>
        </authorList>
    </citation>
    <scope>NUCLEOTIDE SEQUENCE [LARGE SCALE GENOMIC DNA]</scope>
    <source>
        <strain evidence="11">B10K-DU-002-32</strain>
        <tissue evidence="11">Muscle</tissue>
    </source>
</reference>
<proteinExistence type="inferred from homology"/>
<dbReference type="PANTHER" id="PTHR23226">
    <property type="entry name" value="ZINC FINGER AND SCAN DOMAIN-CONTAINING"/>
    <property type="match status" value="1"/>
</dbReference>
<keyword evidence="6" id="KW-0862">Zinc</keyword>
<keyword evidence="8" id="KW-0539">Nucleus</keyword>
<gene>
    <name evidence="11" type="primary">Znf354a</name>
    <name evidence="11" type="ORF">PHANIT_R05789</name>
</gene>
<dbReference type="SUPFAM" id="SSF57667">
    <property type="entry name" value="beta-beta-alpha zinc fingers"/>
    <property type="match status" value="1"/>
</dbReference>
<organism evidence="11 12">
    <name type="scientific">Phainopepla nitens</name>
    <name type="common">Phainopepla</name>
    <dbReference type="NCBI Taxonomy" id="161653"/>
    <lineage>
        <taxon>Eukaryota</taxon>
        <taxon>Metazoa</taxon>
        <taxon>Chordata</taxon>
        <taxon>Craniata</taxon>
        <taxon>Vertebrata</taxon>
        <taxon>Euteleostomi</taxon>
        <taxon>Archelosauria</taxon>
        <taxon>Archosauria</taxon>
        <taxon>Dinosauria</taxon>
        <taxon>Saurischia</taxon>
        <taxon>Theropoda</taxon>
        <taxon>Coelurosauria</taxon>
        <taxon>Aves</taxon>
        <taxon>Neognathae</taxon>
        <taxon>Neoaves</taxon>
        <taxon>Telluraves</taxon>
        <taxon>Australaves</taxon>
        <taxon>Passeriformes</taxon>
        <taxon>Bombycillidae</taxon>
        <taxon>Phainopepla</taxon>
    </lineage>
</organism>
<evidence type="ECO:0000256" key="8">
    <source>
        <dbReference type="ARBA" id="ARBA00023242"/>
    </source>
</evidence>
<evidence type="ECO:0000256" key="2">
    <source>
        <dbReference type="ARBA" id="ARBA00006991"/>
    </source>
</evidence>
<dbReference type="InterPro" id="IPR036236">
    <property type="entry name" value="Znf_C2H2_sf"/>
</dbReference>
<keyword evidence="3" id="KW-0479">Metal-binding</keyword>
<dbReference type="GO" id="GO:0008270">
    <property type="term" value="F:zinc ion binding"/>
    <property type="evidence" value="ECO:0007669"/>
    <property type="project" value="UniProtKB-KW"/>
</dbReference>
<evidence type="ECO:0000313" key="12">
    <source>
        <dbReference type="Proteomes" id="UP000579685"/>
    </source>
</evidence>
<protein>
    <submittedName>
        <fullName evidence="11">Z354A protein</fullName>
    </submittedName>
</protein>
<dbReference type="GO" id="GO:0000981">
    <property type="term" value="F:DNA-binding transcription factor activity, RNA polymerase II-specific"/>
    <property type="evidence" value="ECO:0007669"/>
    <property type="project" value="TreeGrafter"/>
</dbReference>
<keyword evidence="5 9" id="KW-0863">Zinc-finger</keyword>
<keyword evidence="12" id="KW-1185">Reference proteome</keyword>
<evidence type="ECO:0000256" key="5">
    <source>
        <dbReference type="ARBA" id="ARBA00022771"/>
    </source>
</evidence>
<dbReference type="FunFam" id="3.30.160.60:FF:000047">
    <property type="entry name" value="zinc finger protein OZF"/>
    <property type="match status" value="1"/>
</dbReference>
<dbReference type="GO" id="GO:0000978">
    <property type="term" value="F:RNA polymerase II cis-regulatory region sequence-specific DNA binding"/>
    <property type="evidence" value="ECO:0007669"/>
    <property type="project" value="TreeGrafter"/>
</dbReference>
<evidence type="ECO:0000256" key="4">
    <source>
        <dbReference type="ARBA" id="ARBA00022737"/>
    </source>
</evidence>
<dbReference type="PANTHER" id="PTHR23226:SF416">
    <property type="entry name" value="FI01424P"/>
    <property type="match status" value="1"/>
</dbReference>
<dbReference type="GO" id="GO:0005634">
    <property type="term" value="C:nucleus"/>
    <property type="evidence" value="ECO:0007669"/>
    <property type="project" value="UniProtKB-SubCell"/>
</dbReference>
<evidence type="ECO:0000313" key="11">
    <source>
        <dbReference type="EMBL" id="NXO71312.1"/>
    </source>
</evidence>
<evidence type="ECO:0000256" key="7">
    <source>
        <dbReference type="ARBA" id="ARBA00023125"/>
    </source>
</evidence>
<evidence type="ECO:0000256" key="1">
    <source>
        <dbReference type="ARBA" id="ARBA00004123"/>
    </source>
</evidence>
<dbReference type="AlphaFoldDB" id="A0A7L1UCA5"/>
<dbReference type="PROSITE" id="PS50157">
    <property type="entry name" value="ZINC_FINGER_C2H2_2"/>
    <property type="match status" value="1"/>
</dbReference>
<sequence>SFSQDSELVVLEQLPDGEKPYNCGERGKSFRQISSLIRHQMIHTGEWLYKCGECTK</sequence>
<comment type="caution">
    <text evidence="11">The sequence shown here is derived from an EMBL/GenBank/DDBJ whole genome shotgun (WGS) entry which is preliminary data.</text>
</comment>
<evidence type="ECO:0000256" key="6">
    <source>
        <dbReference type="ARBA" id="ARBA00022833"/>
    </source>
</evidence>
<evidence type="ECO:0000256" key="3">
    <source>
        <dbReference type="ARBA" id="ARBA00022723"/>
    </source>
</evidence>
<dbReference type="Proteomes" id="UP000579685">
    <property type="component" value="Unassembled WGS sequence"/>
</dbReference>
<dbReference type="InterPro" id="IPR013087">
    <property type="entry name" value="Znf_C2H2_type"/>
</dbReference>
<evidence type="ECO:0000256" key="9">
    <source>
        <dbReference type="PROSITE-ProRule" id="PRU00042"/>
    </source>
</evidence>
<keyword evidence="4" id="KW-0677">Repeat</keyword>
<dbReference type="EMBL" id="VXBQ01013339">
    <property type="protein sequence ID" value="NXO71312.1"/>
    <property type="molecule type" value="Genomic_DNA"/>
</dbReference>
<dbReference type="Gene3D" id="3.30.160.60">
    <property type="entry name" value="Classic Zinc Finger"/>
    <property type="match status" value="1"/>
</dbReference>
<evidence type="ECO:0000259" key="10">
    <source>
        <dbReference type="PROSITE" id="PS50157"/>
    </source>
</evidence>
<comment type="subcellular location">
    <subcellularLocation>
        <location evidence="1">Nucleus</location>
    </subcellularLocation>
</comment>
<keyword evidence="7" id="KW-0238">DNA-binding</keyword>
<feature type="domain" description="C2H2-type" evidence="10">
    <location>
        <begin position="21"/>
        <end position="48"/>
    </location>
</feature>
<comment type="similarity">
    <text evidence="2">Belongs to the krueppel C2H2-type zinc-finger protein family.</text>
</comment>
<name>A0A7L1UCA5_PHANI</name>
<feature type="non-terminal residue" evidence="11">
    <location>
        <position position="1"/>
    </location>
</feature>